<dbReference type="InterPro" id="IPR000192">
    <property type="entry name" value="Aminotrans_V_dom"/>
</dbReference>
<sequence>MIRLNNAATTPPFVETCSAVNRFLKTYGALHRGAGPNANKTVNEVNQSVRIIRSFVNASKDQSVLFTQNTSEAINLLARLFRLNKKDVILTSSVEHTSNNLPWRYNTPAKIVSVHSFPDGSLDLRDFEKKAIRFRKKLRIVAITGASNQTGYIPNIPKISKITHQNNGLLFIDAAQLAPHRPINMKRDGIDALAFSGHKLYAPFGTGVLVLPQKLLDSVPVNPGGGSIDMISTHGIIWSAPAVRHQTGTWNATGIIALGASCRIIRKIGWKKIMKHERQLLNYTLQQLQKIPEVTLYVSPEKYLLENRVATIPFNLKGFHHAKLSAILDHEYGIETRAGTICNHQLVRKWFQVSNKTQKEIEKKIRKKNRLASYGIVRISIGLHNSFSDMRKLIRAIKKVNQNGSALKYKPDPLDETFVPDQRQVPSFHDAK</sequence>
<feature type="domain" description="Aminotransferase class V" evidence="6">
    <location>
        <begin position="4"/>
        <end position="393"/>
    </location>
</feature>
<dbReference type="EMBL" id="JAGVWC010000011">
    <property type="protein sequence ID" value="MBS3061966.1"/>
    <property type="molecule type" value="Genomic_DNA"/>
</dbReference>
<evidence type="ECO:0000259" key="6">
    <source>
        <dbReference type="Pfam" id="PF00266"/>
    </source>
</evidence>
<evidence type="ECO:0000313" key="8">
    <source>
        <dbReference type="Proteomes" id="UP000675968"/>
    </source>
</evidence>
<organism evidence="7 8">
    <name type="scientific">Candidatus Iainarchaeum sp</name>
    <dbReference type="NCBI Taxonomy" id="3101447"/>
    <lineage>
        <taxon>Archaea</taxon>
        <taxon>Candidatus Iainarchaeota</taxon>
        <taxon>Candidatus Iainarchaeia</taxon>
        <taxon>Candidatus Iainarchaeales</taxon>
        <taxon>Candidatus Iainarchaeaceae</taxon>
        <taxon>Candidatus Iainarchaeum</taxon>
    </lineage>
</organism>
<dbReference type="InterPro" id="IPR020578">
    <property type="entry name" value="Aminotrans_V_PyrdxlP_BS"/>
</dbReference>
<comment type="caution">
    <text evidence="7">The sequence shown here is derived from an EMBL/GenBank/DDBJ whole genome shotgun (WGS) entry which is preliminary data.</text>
</comment>
<evidence type="ECO:0000256" key="1">
    <source>
        <dbReference type="ARBA" id="ARBA00001933"/>
    </source>
</evidence>
<dbReference type="PANTHER" id="PTHR43586:SF8">
    <property type="entry name" value="CYSTEINE DESULFURASE 1, CHLOROPLASTIC"/>
    <property type="match status" value="1"/>
</dbReference>
<evidence type="ECO:0000313" key="7">
    <source>
        <dbReference type="EMBL" id="MBS3061966.1"/>
    </source>
</evidence>
<dbReference type="PROSITE" id="PS00595">
    <property type="entry name" value="AA_TRANSFER_CLASS_5"/>
    <property type="match status" value="1"/>
</dbReference>
<reference evidence="7" key="2">
    <citation type="submission" date="2021-05" db="EMBL/GenBank/DDBJ databases">
        <title>Protein family content uncovers lineage relationships and bacterial pathway maintenance mechanisms in DPANN archaea.</title>
        <authorList>
            <person name="Castelle C.J."/>
            <person name="Meheust R."/>
            <person name="Jaffe A.L."/>
            <person name="Seitz K."/>
            <person name="Gong X."/>
            <person name="Baker B.J."/>
            <person name="Banfield J.F."/>
        </authorList>
    </citation>
    <scope>NUCLEOTIDE SEQUENCE</scope>
    <source>
        <strain evidence="7">RIFCSPLOWO2_01_FULL_AR10_48_17</strain>
    </source>
</reference>
<keyword evidence="7" id="KW-0032">Aminotransferase</keyword>
<keyword evidence="7" id="KW-0808">Transferase</keyword>
<evidence type="ECO:0000256" key="2">
    <source>
        <dbReference type="ARBA" id="ARBA00010447"/>
    </source>
</evidence>
<dbReference type="Gene3D" id="3.40.640.10">
    <property type="entry name" value="Type I PLP-dependent aspartate aminotransferase-like (Major domain)"/>
    <property type="match status" value="1"/>
</dbReference>
<dbReference type="AlphaFoldDB" id="A0A8T4LGE1"/>
<comment type="catalytic activity">
    <reaction evidence="4">
        <text>(sulfur carrier)-H + L-cysteine = (sulfur carrier)-SH + L-alanine</text>
        <dbReference type="Rhea" id="RHEA:43892"/>
        <dbReference type="Rhea" id="RHEA-COMP:14737"/>
        <dbReference type="Rhea" id="RHEA-COMP:14739"/>
        <dbReference type="ChEBI" id="CHEBI:29917"/>
        <dbReference type="ChEBI" id="CHEBI:35235"/>
        <dbReference type="ChEBI" id="CHEBI:57972"/>
        <dbReference type="ChEBI" id="CHEBI:64428"/>
        <dbReference type="EC" id="2.8.1.7"/>
    </reaction>
</comment>
<dbReference type="GO" id="GO:0031071">
    <property type="term" value="F:cysteine desulfurase activity"/>
    <property type="evidence" value="ECO:0007669"/>
    <property type="project" value="UniProtKB-EC"/>
</dbReference>
<gene>
    <name evidence="7" type="ORF">J4215_05280</name>
</gene>
<evidence type="ECO:0000256" key="3">
    <source>
        <dbReference type="ARBA" id="ARBA00022898"/>
    </source>
</evidence>
<name>A0A8T4LGE1_9ARCH</name>
<proteinExistence type="inferred from homology"/>
<dbReference type="InterPro" id="IPR015421">
    <property type="entry name" value="PyrdxlP-dep_Trfase_major"/>
</dbReference>
<dbReference type="InterPro" id="IPR015422">
    <property type="entry name" value="PyrdxlP-dep_Trfase_small"/>
</dbReference>
<dbReference type="PANTHER" id="PTHR43586">
    <property type="entry name" value="CYSTEINE DESULFURASE"/>
    <property type="match status" value="1"/>
</dbReference>
<accession>A0A8T4LGE1</accession>
<dbReference type="InterPro" id="IPR015424">
    <property type="entry name" value="PyrdxlP-dep_Trfase"/>
</dbReference>
<evidence type="ECO:0000256" key="5">
    <source>
        <dbReference type="RuleBase" id="RU004504"/>
    </source>
</evidence>
<dbReference type="Gene3D" id="3.90.1150.10">
    <property type="entry name" value="Aspartate Aminotransferase, domain 1"/>
    <property type="match status" value="1"/>
</dbReference>
<evidence type="ECO:0000256" key="4">
    <source>
        <dbReference type="ARBA" id="ARBA00050776"/>
    </source>
</evidence>
<comment type="cofactor">
    <cofactor evidence="1 5">
        <name>pyridoxal 5'-phosphate</name>
        <dbReference type="ChEBI" id="CHEBI:597326"/>
    </cofactor>
</comment>
<reference evidence="7" key="1">
    <citation type="submission" date="2021-03" db="EMBL/GenBank/DDBJ databases">
        <authorList>
            <person name="Jaffe A."/>
        </authorList>
    </citation>
    <scope>NUCLEOTIDE SEQUENCE</scope>
    <source>
        <strain evidence="7">RIFCSPLOWO2_01_FULL_AR10_48_17</strain>
    </source>
</reference>
<comment type="similarity">
    <text evidence="2">Belongs to the class-V pyridoxal-phosphate-dependent aminotransferase family. Csd subfamily.</text>
</comment>
<keyword evidence="3" id="KW-0663">Pyridoxal phosphate</keyword>
<dbReference type="GO" id="GO:0008483">
    <property type="term" value="F:transaminase activity"/>
    <property type="evidence" value="ECO:0007669"/>
    <property type="project" value="UniProtKB-KW"/>
</dbReference>
<protein>
    <submittedName>
        <fullName evidence="7">Aminotransferase class V-fold PLP-dependent enzyme</fullName>
    </submittedName>
</protein>
<dbReference type="Proteomes" id="UP000675968">
    <property type="component" value="Unassembled WGS sequence"/>
</dbReference>
<dbReference type="Pfam" id="PF00266">
    <property type="entry name" value="Aminotran_5"/>
    <property type="match status" value="1"/>
</dbReference>
<dbReference type="SUPFAM" id="SSF53383">
    <property type="entry name" value="PLP-dependent transferases"/>
    <property type="match status" value="1"/>
</dbReference>